<proteinExistence type="predicted"/>
<protein>
    <recommendedName>
        <fullName evidence="3">Transposase</fullName>
    </recommendedName>
</protein>
<dbReference type="RefSeq" id="WP_265423807.1">
    <property type="nucleotide sequence ID" value="NZ_JAPFPW010000002.1"/>
</dbReference>
<sequence length="64" mass="7382">MGEKKISSLDRLRCMQGLPPLPSPEDRVVENLEIWLACLLERQSSQQIRRLRGVWLKGVRQGLP</sequence>
<evidence type="ECO:0000313" key="2">
    <source>
        <dbReference type="Proteomes" id="UP001209681"/>
    </source>
</evidence>
<organism evidence="1 2">
    <name type="scientific">Desulfobotulus pelophilus</name>
    <dbReference type="NCBI Taxonomy" id="2823377"/>
    <lineage>
        <taxon>Bacteria</taxon>
        <taxon>Pseudomonadati</taxon>
        <taxon>Thermodesulfobacteriota</taxon>
        <taxon>Desulfobacteria</taxon>
        <taxon>Desulfobacterales</taxon>
        <taxon>Desulfobacteraceae</taxon>
        <taxon>Desulfobotulus</taxon>
    </lineage>
</organism>
<name>A0ABT3N670_9BACT</name>
<comment type="caution">
    <text evidence="1">The sequence shown here is derived from an EMBL/GenBank/DDBJ whole genome shotgun (WGS) entry which is preliminary data.</text>
</comment>
<keyword evidence="2" id="KW-1185">Reference proteome</keyword>
<evidence type="ECO:0000313" key="1">
    <source>
        <dbReference type="EMBL" id="MCW7752949.1"/>
    </source>
</evidence>
<accession>A0ABT3N670</accession>
<gene>
    <name evidence="1" type="ORF">OOT00_03005</name>
</gene>
<reference evidence="1 2" key="1">
    <citation type="submission" date="2022-11" db="EMBL/GenBank/DDBJ databases">
        <title>Desulfobotulus tamanensis H1 sp. nov. - anaerobic, alkaliphilic, sulphate reducing bacterium isolated from terrestrial mud volcano.</title>
        <authorList>
            <person name="Frolova A."/>
            <person name="Merkel A.Y."/>
            <person name="Slobodkin A.I."/>
        </authorList>
    </citation>
    <scope>NUCLEOTIDE SEQUENCE [LARGE SCALE GENOMIC DNA]</scope>
    <source>
        <strain evidence="1 2">H1</strain>
    </source>
</reference>
<evidence type="ECO:0008006" key="3">
    <source>
        <dbReference type="Google" id="ProtNLM"/>
    </source>
</evidence>
<dbReference type="Proteomes" id="UP001209681">
    <property type="component" value="Unassembled WGS sequence"/>
</dbReference>
<dbReference type="EMBL" id="JAPFPW010000002">
    <property type="protein sequence ID" value="MCW7752949.1"/>
    <property type="molecule type" value="Genomic_DNA"/>
</dbReference>